<protein>
    <recommendedName>
        <fullName evidence="3">DUF1508 domain-containing protein</fullName>
    </recommendedName>
</protein>
<evidence type="ECO:0000313" key="2">
    <source>
        <dbReference type="Proteomes" id="UP001366166"/>
    </source>
</evidence>
<evidence type="ECO:0008006" key="3">
    <source>
        <dbReference type="Google" id="ProtNLM"/>
    </source>
</evidence>
<name>A0AAU9ECE0_9BACT</name>
<dbReference type="AlphaFoldDB" id="A0AAU9ECE0"/>
<gene>
    <name evidence="1" type="ORF">FAK_07060</name>
</gene>
<keyword evidence="2" id="KW-1185">Reference proteome</keyword>
<evidence type="ECO:0000313" key="1">
    <source>
        <dbReference type="EMBL" id="BEQ13640.1"/>
    </source>
</evidence>
<accession>A0AAU9ECE0</accession>
<dbReference type="EMBL" id="AP028679">
    <property type="protein sequence ID" value="BEQ13640.1"/>
    <property type="molecule type" value="Genomic_DNA"/>
</dbReference>
<dbReference type="Proteomes" id="UP001366166">
    <property type="component" value="Chromosome"/>
</dbReference>
<sequence>MPAGTWASLFFLGQAMIPHMPRAGTRRFWRIRNGGDSPYRFVLAQRDGKVIHAKNLPQQALAQAPAGGRSAARSAAILAR</sequence>
<dbReference type="KEGG" id="dmp:FAK_07060"/>
<organism evidence="1 2">
    <name type="scientific">Desulfoferula mesophila</name>
    <dbReference type="NCBI Taxonomy" id="3058419"/>
    <lineage>
        <taxon>Bacteria</taxon>
        <taxon>Pseudomonadati</taxon>
        <taxon>Thermodesulfobacteriota</taxon>
        <taxon>Desulfarculia</taxon>
        <taxon>Desulfarculales</taxon>
        <taxon>Desulfarculaceae</taxon>
        <taxon>Desulfoferula</taxon>
    </lineage>
</organism>
<reference evidence="2" key="1">
    <citation type="journal article" date="2023" name="Arch. Microbiol.">
        <title>Desulfoferula mesophilus gen. nov. sp. nov., a mesophilic sulfate-reducing bacterium isolated from a brackish lake sediment.</title>
        <authorList>
            <person name="Watanabe T."/>
            <person name="Yabe T."/>
            <person name="Tsuji J.M."/>
            <person name="Fukui M."/>
        </authorList>
    </citation>
    <scope>NUCLEOTIDE SEQUENCE [LARGE SCALE GENOMIC DNA]</scope>
    <source>
        <strain evidence="2">12FAK</strain>
    </source>
</reference>
<proteinExistence type="predicted"/>